<reference evidence="2" key="1">
    <citation type="submission" date="2020-06" db="EMBL/GenBank/DDBJ databases">
        <title>Draft genome of Bugula neritina, a colonial animal packing powerful symbionts and potential medicines.</title>
        <authorList>
            <person name="Rayko M."/>
        </authorList>
    </citation>
    <scope>NUCLEOTIDE SEQUENCE [LARGE SCALE GENOMIC DNA]</scope>
    <source>
        <strain evidence="2">Kwan_BN1</strain>
    </source>
</reference>
<organism evidence="2 3">
    <name type="scientific">Bugula neritina</name>
    <name type="common">Brown bryozoan</name>
    <name type="synonym">Sertularia neritina</name>
    <dbReference type="NCBI Taxonomy" id="10212"/>
    <lineage>
        <taxon>Eukaryota</taxon>
        <taxon>Metazoa</taxon>
        <taxon>Spiralia</taxon>
        <taxon>Lophotrochozoa</taxon>
        <taxon>Bryozoa</taxon>
        <taxon>Gymnolaemata</taxon>
        <taxon>Cheilostomatida</taxon>
        <taxon>Flustrina</taxon>
        <taxon>Buguloidea</taxon>
        <taxon>Bugulidae</taxon>
        <taxon>Bugula</taxon>
    </lineage>
</organism>
<keyword evidence="3" id="KW-1185">Reference proteome</keyword>
<sequence length="243" mass="26991">MSKKKKRVTFKRESELVSIRLISPRPNRSDSSDNELSSESSEEDDSDSDESSDSELVDHLVTNASKMMLQHTKRKVKVTSQVSKPATLRVQQLRRPRLVPPTQQKLNVSNSPGKSQSISEAPKVKLTMQNINHRGMNRLTSLRRAQSCNVDPRNRAKEANNPRATSAAASLSLSNRKLTTASISSMYSIPPQNERYSQIESLHANSGQERTKFYAWQVANGAPLVTTPGIAPLCAEHVTLTKL</sequence>
<evidence type="ECO:0000313" key="3">
    <source>
        <dbReference type="Proteomes" id="UP000593567"/>
    </source>
</evidence>
<gene>
    <name evidence="2" type="ORF">EB796_010787</name>
</gene>
<feature type="compositionally biased region" description="Acidic residues" evidence="1">
    <location>
        <begin position="40"/>
        <end position="55"/>
    </location>
</feature>
<accession>A0A7J7JYY8</accession>
<feature type="region of interest" description="Disordered" evidence="1">
    <location>
        <begin position="1"/>
        <end position="55"/>
    </location>
</feature>
<feature type="region of interest" description="Disordered" evidence="1">
    <location>
        <begin position="151"/>
        <end position="171"/>
    </location>
</feature>
<dbReference type="EMBL" id="VXIV02001658">
    <property type="protein sequence ID" value="KAF6030901.1"/>
    <property type="molecule type" value="Genomic_DNA"/>
</dbReference>
<comment type="caution">
    <text evidence="2">The sequence shown here is derived from an EMBL/GenBank/DDBJ whole genome shotgun (WGS) entry which is preliminary data.</text>
</comment>
<protein>
    <submittedName>
        <fullName evidence="2">Uncharacterized protein</fullName>
    </submittedName>
</protein>
<evidence type="ECO:0000256" key="1">
    <source>
        <dbReference type="SAM" id="MobiDB-lite"/>
    </source>
</evidence>
<dbReference type="AlphaFoldDB" id="A0A7J7JYY8"/>
<feature type="region of interest" description="Disordered" evidence="1">
    <location>
        <begin position="74"/>
        <end position="120"/>
    </location>
</feature>
<feature type="compositionally biased region" description="Polar residues" evidence="1">
    <location>
        <begin position="105"/>
        <end position="119"/>
    </location>
</feature>
<dbReference type="Proteomes" id="UP000593567">
    <property type="component" value="Unassembled WGS sequence"/>
</dbReference>
<evidence type="ECO:0000313" key="2">
    <source>
        <dbReference type="EMBL" id="KAF6030901.1"/>
    </source>
</evidence>
<name>A0A7J7JYY8_BUGNE</name>
<proteinExistence type="predicted"/>